<protein>
    <recommendedName>
        <fullName evidence="3">JAB domain-containing protein</fullName>
    </recommendedName>
</protein>
<dbReference type="RefSeq" id="WP_073594908.1">
    <property type="nucleotide sequence ID" value="NZ_MRCE01000017.1"/>
</dbReference>
<dbReference type="AlphaFoldDB" id="A0A1U7IGS9"/>
<dbReference type="OrthoDB" id="570424at2"/>
<dbReference type="STRING" id="454136.NIES2119_18170"/>
<evidence type="ECO:0008006" key="3">
    <source>
        <dbReference type="Google" id="ProtNLM"/>
    </source>
</evidence>
<evidence type="ECO:0000313" key="2">
    <source>
        <dbReference type="Proteomes" id="UP000185860"/>
    </source>
</evidence>
<dbReference type="Proteomes" id="UP000185860">
    <property type="component" value="Unassembled WGS sequence"/>
</dbReference>
<reference evidence="1 2" key="1">
    <citation type="submission" date="2016-11" db="EMBL/GenBank/DDBJ databases">
        <title>Draft Genome Sequences of Nine Cyanobacterial Strains from Diverse Habitats.</title>
        <authorList>
            <person name="Zhu T."/>
            <person name="Hou S."/>
            <person name="Lu X."/>
            <person name="Hess W.R."/>
        </authorList>
    </citation>
    <scope>NUCLEOTIDE SEQUENCE [LARGE SCALE GENOMIC DNA]</scope>
    <source>
        <strain evidence="1 2">IAM M-71</strain>
    </source>
</reference>
<gene>
    <name evidence="1" type="ORF">NIES2119_18170</name>
</gene>
<comment type="caution">
    <text evidence="1">The sequence shown here is derived from an EMBL/GenBank/DDBJ whole genome shotgun (WGS) entry which is preliminary data.</text>
</comment>
<name>A0A1U7IGS9_9CYAN</name>
<sequence length="242" mass="27270">MIYHQELVDYKFVKVGENLPSHSSTMFEYLIGSNGIFVRAIRPGLEVIIPVSLFTASIRGLERIEPFVRLTPGRIPQQILIQMWKESYIATLAEPPLEIVFHVRHFLGHWQLVIPEQIQSTGKCRAIEYGLDSSYINATVEVHSHNRMSAFFSGADDADEGGFRIFAVLGKVTESSAQIICRVGVYRQFWHVPANWIFELPSFIVDVTKDGEKGNSINKFYSSSVAPCLLDDPIGDLPDVQL</sequence>
<accession>A0A1U7IGS9</accession>
<proteinExistence type="predicted"/>
<evidence type="ECO:0000313" key="1">
    <source>
        <dbReference type="EMBL" id="OKH36227.1"/>
    </source>
</evidence>
<dbReference type="EMBL" id="MRCE01000017">
    <property type="protein sequence ID" value="OKH36227.1"/>
    <property type="molecule type" value="Genomic_DNA"/>
</dbReference>
<organism evidence="1 2">
    <name type="scientific">[Phormidium ambiguum] IAM M-71</name>
    <dbReference type="NCBI Taxonomy" id="454136"/>
    <lineage>
        <taxon>Bacteria</taxon>
        <taxon>Bacillati</taxon>
        <taxon>Cyanobacteriota</taxon>
        <taxon>Cyanophyceae</taxon>
        <taxon>Oscillatoriophycideae</taxon>
        <taxon>Aerosakkonematales</taxon>
        <taxon>Aerosakkonemataceae</taxon>
        <taxon>Floridanema</taxon>
    </lineage>
</organism>